<feature type="domain" description="GST N-terminal" evidence="2">
    <location>
        <begin position="4"/>
        <end position="72"/>
    </location>
</feature>
<dbReference type="Pfam" id="PF04399">
    <property type="entry name" value="Glutaredoxin2_C"/>
    <property type="match status" value="1"/>
</dbReference>
<name>A0ABX0JV85_9PROT</name>
<dbReference type="NCBIfam" id="NF007702">
    <property type="entry name" value="PRK10387.1"/>
    <property type="match status" value="1"/>
</dbReference>
<evidence type="ECO:0000313" key="3">
    <source>
        <dbReference type="EMBL" id="NHN85880.1"/>
    </source>
</evidence>
<dbReference type="InterPro" id="IPR036249">
    <property type="entry name" value="Thioredoxin-like_sf"/>
</dbReference>
<dbReference type="InterPro" id="IPR004045">
    <property type="entry name" value="Glutathione_S-Trfase_N"/>
</dbReference>
<dbReference type="SUPFAM" id="SSF47616">
    <property type="entry name" value="GST C-terminal domain-like"/>
    <property type="match status" value="1"/>
</dbReference>
<evidence type="ECO:0000313" key="4">
    <source>
        <dbReference type="Proteomes" id="UP000635278"/>
    </source>
</evidence>
<dbReference type="CDD" id="cd03037">
    <property type="entry name" value="GST_N_GRX2"/>
    <property type="match status" value="1"/>
</dbReference>
<feature type="domain" description="Glutaredoxin 2 C-terminal" evidence="1">
    <location>
        <begin position="85"/>
        <end position="122"/>
    </location>
</feature>
<dbReference type="InterPro" id="IPR011767">
    <property type="entry name" value="GLR_AS"/>
</dbReference>
<dbReference type="InterPro" id="IPR007494">
    <property type="entry name" value="Glutaredoxin2_C"/>
</dbReference>
<dbReference type="InterPro" id="IPR036282">
    <property type="entry name" value="Glutathione-S-Trfase_C_sf"/>
</dbReference>
<dbReference type="EMBL" id="WOTB01000021">
    <property type="protein sequence ID" value="NHN85880.1"/>
    <property type="molecule type" value="Genomic_DNA"/>
</dbReference>
<dbReference type="Pfam" id="PF13417">
    <property type="entry name" value="GST_N_3"/>
    <property type="match status" value="1"/>
</dbReference>
<keyword evidence="4" id="KW-1185">Reference proteome</keyword>
<dbReference type="SUPFAM" id="SSF52833">
    <property type="entry name" value="Thioredoxin-like"/>
    <property type="match status" value="1"/>
</dbReference>
<reference evidence="3 4" key="1">
    <citation type="journal article" date="2020" name="Int. J. Syst. Evol. Microbiol.">
        <title>Novel acetic acid bacteria from cider fermentations: Acetobacter conturbans sp. nov. and Acetobacter fallax sp. nov.</title>
        <authorList>
            <person name="Sombolestani A.S."/>
            <person name="Cleenwerck I."/>
            <person name="Cnockaert M."/>
            <person name="Borremans W."/>
            <person name="Wieme A.D."/>
            <person name="De Vuyst L."/>
            <person name="Vandamme P."/>
        </authorList>
    </citation>
    <scope>NUCLEOTIDE SEQUENCE [LARGE SCALE GENOMIC DNA]</scope>
    <source>
        <strain evidence="3 4">LMG 30640</strain>
    </source>
</reference>
<dbReference type="PROSITE" id="PS00195">
    <property type="entry name" value="GLUTAREDOXIN_1"/>
    <property type="match status" value="1"/>
</dbReference>
<proteinExistence type="predicted"/>
<evidence type="ECO:0000259" key="1">
    <source>
        <dbReference type="Pfam" id="PF04399"/>
    </source>
</evidence>
<organism evidence="3 4">
    <name type="scientific">Acetobacter musti</name>
    <dbReference type="NCBI Taxonomy" id="864732"/>
    <lineage>
        <taxon>Bacteria</taxon>
        <taxon>Pseudomonadati</taxon>
        <taxon>Pseudomonadota</taxon>
        <taxon>Alphaproteobacteria</taxon>
        <taxon>Acetobacterales</taxon>
        <taxon>Acetobacteraceae</taxon>
        <taxon>Acetobacter</taxon>
    </lineage>
</organism>
<dbReference type="Proteomes" id="UP000635278">
    <property type="component" value="Unassembled WGS sequence"/>
</dbReference>
<sequence>MLKLYVYDHCPFCVKAKMIFGLKGMPYEPVVLLNDDVATPVSMVGKKMVPVLEKADGSFMAESMDIVAYVDAMGTPVLTGPVSEKIAAWLHGSSGPLYRLFLPRAACAPLPEFATASARAYFGFFRTFRDDVF</sequence>
<dbReference type="Gene3D" id="3.40.30.10">
    <property type="entry name" value="Glutaredoxin"/>
    <property type="match status" value="1"/>
</dbReference>
<comment type="caution">
    <text evidence="3">The sequence shown here is derived from an EMBL/GenBank/DDBJ whole genome shotgun (WGS) entry which is preliminary data.</text>
</comment>
<evidence type="ECO:0000259" key="2">
    <source>
        <dbReference type="Pfam" id="PF13417"/>
    </source>
</evidence>
<protein>
    <submittedName>
        <fullName evidence="3">Glutaredoxin 2</fullName>
    </submittedName>
</protein>
<dbReference type="PROSITE" id="PS51354">
    <property type="entry name" value="GLUTAREDOXIN_2"/>
    <property type="match status" value="1"/>
</dbReference>
<accession>A0ABX0JV85</accession>
<gene>
    <name evidence="3" type="primary">grxB</name>
    <name evidence="3" type="ORF">GOB93_14690</name>
</gene>